<dbReference type="RefSeq" id="WP_272749334.1">
    <property type="nucleotide sequence ID" value="NZ_JAQQKX010000016.1"/>
</dbReference>
<dbReference type="EMBL" id="JAQQKX010000016">
    <property type="protein sequence ID" value="MDC7684863.1"/>
    <property type="molecule type" value="Genomic_DNA"/>
</dbReference>
<evidence type="ECO:0000313" key="4">
    <source>
        <dbReference type="Proteomes" id="UP001214854"/>
    </source>
</evidence>
<keyword evidence="1" id="KW-1133">Transmembrane helix</keyword>
<dbReference type="Proteomes" id="UP001214854">
    <property type="component" value="Unassembled WGS sequence"/>
</dbReference>
<evidence type="ECO:0000256" key="1">
    <source>
        <dbReference type="SAM" id="Phobius"/>
    </source>
</evidence>
<keyword evidence="1" id="KW-0472">Membrane</keyword>
<organism evidence="3 4">
    <name type="scientific">Asticcacaulis aquaticus</name>
    <dbReference type="NCBI Taxonomy" id="2984212"/>
    <lineage>
        <taxon>Bacteria</taxon>
        <taxon>Pseudomonadati</taxon>
        <taxon>Pseudomonadota</taxon>
        <taxon>Alphaproteobacteria</taxon>
        <taxon>Caulobacterales</taxon>
        <taxon>Caulobacteraceae</taxon>
        <taxon>Asticcacaulis</taxon>
    </lineage>
</organism>
<accession>A0ABT5HY54</accession>
<evidence type="ECO:0000256" key="2">
    <source>
        <dbReference type="SAM" id="SignalP"/>
    </source>
</evidence>
<evidence type="ECO:0000313" key="3">
    <source>
        <dbReference type="EMBL" id="MDC7684863.1"/>
    </source>
</evidence>
<name>A0ABT5HY54_9CAUL</name>
<feature type="transmembrane region" description="Helical" evidence="1">
    <location>
        <begin position="101"/>
        <end position="123"/>
    </location>
</feature>
<comment type="caution">
    <text evidence="3">The sequence shown here is derived from an EMBL/GenBank/DDBJ whole genome shotgun (WGS) entry which is preliminary data.</text>
</comment>
<gene>
    <name evidence="3" type="ORF">PQU92_16380</name>
</gene>
<protein>
    <recommendedName>
        <fullName evidence="5">DUF4129 domain-containing protein</fullName>
    </recommendedName>
</protein>
<proteinExistence type="predicted"/>
<keyword evidence="2" id="KW-0732">Signal</keyword>
<sequence>MRAAATSTEALSASSASTASAAPPVPVPAASPDSVTAADVTAAEVLIKKVNAAGSLQTHFAVAPPRRDVDYEWLRKLFSFFGKIGKFIADVLEPIAPILPYLMYLALAVLIAFLLSPLVRAAITARVERLFQRDGLKADAPWRPTAEAAAALLSEIDALAAQGDYDEAVHLLLKRSVADLNAYRPDLVRKHYSARDIGTHPLLPEDARPAYAEITRWAEKSFFAGIKVGREGFDACRKAYVGFVSIKGIG</sequence>
<reference evidence="3 4" key="1">
    <citation type="submission" date="2023-01" db="EMBL/GenBank/DDBJ databases">
        <title>Novel species of the genus Asticcacaulis isolated from rivers.</title>
        <authorList>
            <person name="Lu H."/>
        </authorList>
    </citation>
    <scope>NUCLEOTIDE SEQUENCE [LARGE SCALE GENOMIC DNA]</scope>
    <source>
        <strain evidence="3 4">BYS171W</strain>
    </source>
</reference>
<feature type="chain" id="PRO_5047412550" description="DUF4129 domain-containing protein" evidence="2">
    <location>
        <begin position="22"/>
        <end position="250"/>
    </location>
</feature>
<feature type="signal peptide" evidence="2">
    <location>
        <begin position="1"/>
        <end position="21"/>
    </location>
</feature>
<keyword evidence="1" id="KW-0812">Transmembrane</keyword>
<evidence type="ECO:0008006" key="5">
    <source>
        <dbReference type="Google" id="ProtNLM"/>
    </source>
</evidence>
<keyword evidence="4" id="KW-1185">Reference proteome</keyword>